<dbReference type="Proteomes" id="UP001056778">
    <property type="component" value="Chromosome 2"/>
</dbReference>
<gene>
    <name evidence="1" type="ORF">MML48_2g00008350</name>
</gene>
<sequence length="535" mass="59166">MSDKTPSLSQYFTVDNRNKNEVQVSFTNEITEATKKLGNLQLENVPKSEPEVCRLFAETAPQVKDPTAAFFDLIGNSSKTNEETMPDLGLPADDGYCPRVAIGSEADRRRDAWIPSERTRKCLISASTAAPGTFFPDRELLTMPGVLLEEELGDSIGDAVTTYIGEAEATQRRVLSAGDVTQDERGLRELVQNGAYRSAINLTARLLTIYGQGLGRAGHPSKHSPHSLQLWFTRIALLVKAKEYQVAQAEAEPFGQLDKPDLFYQFYPEMYGGRPGSIASFSFRLLLAELPMHCGKPKESLTKLFSILATVKQMIRNLKDGVCEDGNPMEISDSDRSDSVRLWTGRETRIMHSIVNCALSLKDYVLAMDMLGQLCERDGAPRHMLLSALGRLHLQLGDISGAEVCFNEASEVRGTPPDLRELVDRGLLAMAQSQFGEAYTYFQQASHLEPSNVMILNNMGVCLLYGGQLKEAIAALESAINLNPVHGLQESLLLNLCTLYDMESSKGRRKKFALLRQLSKYQADAPTAILEKLYG</sequence>
<protein>
    <submittedName>
        <fullName evidence="1">D-alanyl-d-alanine carboxypeptidase</fullName>
    </submittedName>
</protein>
<accession>A0ACB9TQE6</accession>
<reference evidence="1" key="1">
    <citation type="submission" date="2022-04" db="EMBL/GenBank/DDBJ databases">
        <title>Chromosome-scale genome assembly of Holotrichia oblita Faldermann.</title>
        <authorList>
            <person name="Rongchong L."/>
        </authorList>
    </citation>
    <scope>NUCLEOTIDE SEQUENCE</scope>
    <source>
        <strain evidence="1">81SQS9</strain>
    </source>
</reference>
<keyword evidence="1" id="KW-0121">Carboxypeptidase</keyword>
<keyword evidence="1" id="KW-0378">Hydrolase</keyword>
<name>A0ACB9TQE6_HOLOL</name>
<evidence type="ECO:0000313" key="1">
    <source>
        <dbReference type="EMBL" id="KAI4469019.1"/>
    </source>
</evidence>
<comment type="caution">
    <text evidence="1">The sequence shown here is derived from an EMBL/GenBank/DDBJ whole genome shotgun (WGS) entry which is preliminary data.</text>
</comment>
<evidence type="ECO:0000313" key="2">
    <source>
        <dbReference type="Proteomes" id="UP001056778"/>
    </source>
</evidence>
<proteinExistence type="predicted"/>
<keyword evidence="1" id="KW-0645">Protease</keyword>
<organism evidence="1 2">
    <name type="scientific">Holotrichia oblita</name>
    <name type="common">Chafer beetle</name>
    <dbReference type="NCBI Taxonomy" id="644536"/>
    <lineage>
        <taxon>Eukaryota</taxon>
        <taxon>Metazoa</taxon>
        <taxon>Ecdysozoa</taxon>
        <taxon>Arthropoda</taxon>
        <taxon>Hexapoda</taxon>
        <taxon>Insecta</taxon>
        <taxon>Pterygota</taxon>
        <taxon>Neoptera</taxon>
        <taxon>Endopterygota</taxon>
        <taxon>Coleoptera</taxon>
        <taxon>Polyphaga</taxon>
        <taxon>Scarabaeiformia</taxon>
        <taxon>Scarabaeidae</taxon>
        <taxon>Melolonthinae</taxon>
        <taxon>Holotrichia</taxon>
    </lineage>
</organism>
<dbReference type="EMBL" id="CM043016">
    <property type="protein sequence ID" value="KAI4469019.1"/>
    <property type="molecule type" value="Genomic_DNA"/>
</dbReference>
<keyword evidence="2" id="KW-1185">Reference proteome</keyword>